<dbReference type="EMBL" id="MTEJ01000461">
    <property type="protein sequence ID" value="OQX02721.1"/>
    <property type="molecule type" value="Genomic_DNA"/>
</dbReference>
<protein>
    <submittedName>
        <fullName evidence="1">Phage major capsid protein, P2 family</fullName>
    </submittedName>
</protein>
<dbReference type="eggNOG" id="ENOG502Z7HY">
    <property type="taxonomic scope" value="Bacteria"/>
</dbReference>
<dbReference type="InterPro" id="IPR006441">
    <property type="entry name" value="Phage_P2_GpN"/>
</dbReference>
<name>A0A1Y1QCZ9_9GAMM</name>
<dbReference type="Proteomes" id="UP000192491">
    <property type="component" value="Unassembled WGS sequence"/>
</dbReference>
<proteinExistence type="predicted"/>
<dbReference type="AlphaFoldDB" id="A0A1Y1QCZ9"/>
<dbReference type="NCBIfam" id="TIGR01551">
    <property type="entry name" value="major_capsid_P2"/>
    <property type="match status" value="1"/>
</dbReference>
<organism evidence="1 2">
    <name type="scientific">Thiothrix lacustris</name>
    <dbReference type="NCBI Taxonomy" id="525917"/>
    <lineage>
        <taxon>Bacteria</taxon>
        <taxon>Pseudomonadati</taxon>
        <taxon>Pseudomonadota</taxon>
        <taxon>Gammaproteobacteria</taxon>
        <taxon>Thiotrichales</taxon>
        <taxon>Thiotrichaceae</taxon>
        <taxon>Thiothrix</taxon>
    </lineage>
</organism>
<gene>
    <name evidence="1" type="ORF">BWK73_41760</name>
</gene>
<sequence length="347" mass="38381">MKSKTRELFNKMKEEVAEANSVGNVSEKFTLLPSVEQTIVDKMGESSAFLDVINLFPVMEQKGQKLGLGVGAPIASRTNTDTKDRETAYVGSLESDQYECKQTNFDTHISYRTLDAWAALDDFNERYRKAVLQRVSLDRIMAGWNGTSAAAETDRTANPLLQDLNIGWLEKVRLNAPANFMGYASDGTATTDEFTIGEGGTYGTLDALAFDVMSNLLDPWHVGGDDLVLLLGRELWVNHGLTLYNDNRSATEKNALQVWFAKEAIAGLPTVTIPFFPARGLVVTSYDNLSIYFQTGAVRRAIIDNPKRDRVEEYLSSNDAYVVEDYGKFGAVRAGSIKLKNAAGEWV</sequence>
<accession>A0A1Y1QCZ9</accession>
<dbReference type="Pfam" id="PF05125">
    <property type="entry name" value="Phage_cap_P2"/>
    <property type="match status" value="1"/>
</dbReference>
<comment type="caution">
    <text evidence="1">The sequence shown here is derived from an EMBL/GenBank/DDBJ whole genome shotgun (WGS) entry which is preliminary data.</text>
</comment>
<dbReference type="STRING" id="1123401.GCA_000621325_00064"/>
<reference evidence="1 2" key="1">
    <citation type="submission" date="2017-01" db="EMBL/GenBank/DDBJ databases">
        <title>Novel large sulfur bacteria in the metagenomes of groundwater-fed chemosynthetic microbial mats in the Lake Huron basin.</title>
        <authorList>
            <person name="Sharrar A.M."/>
            <person name="Flood B.E."/>
            <person name="Bailey J.V."/>
            <person name="Jones D.S."/>
            <person name="Biddanda B."/>
            <person name="Ruberg S.A."/>
            <person name="Marcus D.N."/>
            <person name="Dick G.J."/>
        </authorList>
    </citation>
    <scope>NUCLEOTIDE SEQUENCE [LARGE SCALE GENOMIC DNA]</scope>
    <source>
        <strain evidence="1">A8</strain>
    </source>
</reference>
<evidence type="ECO:0000313" key="1">
    <source>
        <dbReference type="EMBL" id="OQX02721.1"/>
    </source>
</evidence>
<evidence type="ECO:0000313" key="2">
    <source>
        <dbReference type="Proteomes" id="UP000192491"/>
    </source>
</evidence>